<sequence length="59" mass="6731">MTDHCGKPNPNCYRSEYDYQADDQLLTDSLTWAELARDFAPAVYCCIAEKPALPSHCYK</sequence>
<reference evidence="1 2" key="1">
    <citation type="submission" date="2019-12" db="EMBL/GenBank/DDBJ databases">
        <title>Engineering Photorhabdus to improve their lethality against agricultural pests.</title>
        <authorList>
            <person name="Machado R.A.R."/>
        </authorList>
    </citation>
    <scope>NUCLEOTIDE SEQUENCE [LARGE SCALE GENOMIC DNA]</scope>
    <source>
        <strain evidence="1 2">EN01</strain>
    </source>
</reference>
<dbReference type="GeneID" id="99863917"/>
<comment type="caution">
    <text evidence="1">The sequence shown here is derived from an EMBL/GenBank/DDBJ whole genome shotgun (WGS) entry which is preliminary data.</text>
</comment>
<organism evidence="1 2">
    <name type="scientific">Photorhabdus laumondii subsp. laumondii</name>
    <name type="common">Photorhabdus luminescens subsp. laumondii</name>
    <dbReference type="NCBI Taxonomy" id="141679"/>
    <lineage>
        <taxon>Bacteria</taxon>
        <taxon>Pseudomonadati</taxon>
        <taxon>Pseudomonadota</taxon>
        <taxon>Gammaproteobacteria</taxon>
        <taxon>Enterobacterales</taxon>
        <taxon>Morganellaceae</taxon>
        <taxon>Photorhabdus</taxon>
    </lineage>
</organism>
<protein>
    <submittedName>
        <fullName evidence="1">Uncharacterized protein</fullName>
    </submittedName>
</protein>
<dbReference type="RefSeq" id="WP_157852129.1">
    <property type="nucleotide sequence ID" value="NZ_CAWMTZ010000221.1"/>
</dbReference>
<dbReference type="EMBL" id="WSFA01000060">
    <property type="protein sequence ID" value="NDL40914.1"/>
    <property type="molecule type" value="Genomic_DNA"/>
</dbReference>
<evidence type="ECO:0000313" key="2">
    <source>
        <dbReference type="Proteomes" id="UP000479300"/>
    </source>
</evidence>
<dbReference type="Proteomes" id="UP000479300">
    <property type="component" value="Unassembled WGS sequence"/>
</dbReference>
<proteinExistence type="predicted"/>
<accession>A0A6L9JS57</accession>
<evidence type="ECO:0000313" key="1">
    <source>
        <dbReference type="EMBL" id="NDL40914.1"/>
    </source>
</evidence>
<name>A0A6L9JS57_PHOLM</name>
<dbReference type="AlphaFoldDB" id="A0A6L9JS57"/>
<gene>
    <name evidence="1" type="ORF">GPY51_19680</name>
</gene>